<reference evidence="4" key="2">
    <citation type="journal article" date="2022" name="Front. Microbiol.">
        <title>Comparative Genomic Analysis Revealed Distinct Molecular Components and Organization of CO2-Concentrating Mechanism in Thermophilic Cyanobacteria.</title>
        <authorList>
            <person name="Tang J."/>
            <person name="Zhou H."/>
            <person name="Yao D."/>
            <person name="Riaz S."/>
            <person name="You D."/>
            <person name="Klepacz-Smolka A."/>
            <person name="Daroch M."/>
        </authorList>
    </citation>
    <scope>NUCLEOTIDE SEQUENCE [LARGE SCALE GENOMIC DNA]</scope>
    <source>
        <strain evidence="4">PCC 6715</strain>
    </source>
</reference>
<keyword evidence="1" id="KW-0812">Transmembrane</keyword>
<dbReference type="RefSeq" id="WP_099798654.1">
    <property type="nucleotide sequence ID" value="NZ_CP018092.1"/>
</dbReference>
<feature type="transmembrane region" description="Helical" evidence="1">
    <location>
        <begin position="60"/>
        <end position="83"/>
    </location>
</feature>
<evidence type="ECO:0000313" key="4">
    <source>
        <dbReference type="Proteomes" id="UP000231057"/>
    </source>
</evidence>
<accession>A0A2D2Q1C0</accession>
<dbReference type="OrthoDB" id="9778037at2"/>
<feature type="domain" description="DUF58" evidence="2">
    <location>
        <begin position="236"/>
        <end position="390"/>
    </location>
</feature>
<dbReference type="Pfam" id="PF01882">
    <property type="entry name" value="DUF58"/>
    <property type="match status" value="1"/>
</dbReference>
<gene>
    <name evidence="3" type="ORF">BRW62_05570</name>
</gene>
<dbReference type="AlphaFoldDB" id="A0A2D2Q1C0"/>
<evidence type="ECO:0000259" key="2">
    <source>
        <dbReference type="Pfam" id="PF01882"/>
    </source>
</evidence>
<reference evidence="3 4" key="1">
    <citation type="submission" date="2016-11" db="EMBL/GenBank/DDBJ databases">
        <title>Complete genome sequence of thermophilic cyanobacteria strain Synechococcus sp. PCC6715.</title>
        <authorList>
            <person name="Tang J."/>
            <person name="Daroch M."/>
            <person name="Liang Y."/>
            <person name="Jiang D."/>
            <person name="Shah M."/>
        </authorList>
    </citation>
    <scope>NUCLEOTIDE SEQUENCE [LARGE SCALE GENOMIC DNA]</scope>
    <source>
        <strain evidence="3 4">PCC 6715</strain>
    </source>
</reference>
<keyword evidence="4" id="KW-1185">Reference proteome</keyword>
<dbReference type="InterPro" id="IPR002881">
    <property type="entry name" value="DUF58"/>
</dbReference>
<proteinExistence type="predicted"/>
<keyword evidence="1" id="KW-1133">Transmembrane helix</keyword>
<evidence type="ECO:0000256" key="1">
    <source>
        <dbReference type="SAM" id="Phobius"/>
    </source>
</evidence>
<dbReference type="EMBL" id="CP018092">
    <property type="protein sequence ID" value="ATS18311.1"/>
    <property type="molecule type" value="Genomic_DNA"/>
</dbReference>
<dbReference type="Proteomes" id="UP000231057">
    <property type="component" value="Chromosome"/>
</dbReference>
<dbReference type="KEGG" id="slw:BRW62_05570"/>
<organism evidence="3 4">
    <name type="scientific">Parathermosynechococcus lividus PCC 6715</name>
    <dbReference type="NCBI Taxonomy" id="1917166"/>
    <lineage>
        <taxon>Bacteria</taxon>
        <taxon>Bacillati</taxon>
        <taxon>Cyanobacteriota</taxon>
        <taxon>Cyanophyceae</taxon>
        <taxon>Acaryochloridales</taxon>
        <taxon>Thermosynechococcaceae</taxon>
        <taxon>Parathermosynechococcus</taxon>
    </lineage>
</organism>
<dbReference type="PANTHER" id="PTHR33608:SF3">
    <property type="entry name" value="SLR2013 PROTEIN"/>
    <property type="match status" value="1"/>
</dbReference>
<keyword evidence="1" id="KW-0472">Membrane</keyword>
<protein>
    <recommendedName>
        <fullName evidence="2">DUF58 domain-containing protein</fullName>
    </recommendedName>
</protein>
<evidence type="ECO:0000313" key="3">
    <source>
        <dbReference type="EMBL" id="ATS18311.1"/>
    </source>
</evidence>
<name>A0A2D2Q1C0_PARLV</name>
<feature type="transmembrane region" description="Helical" evidence="1">
    <location>
        <begin position="21"/>
        <end position="40"/>
    </location>
</feature>
<sequence length="484" mass="54606">MSVSASYRFGAHRPRVVPTTRFYGLLLLGMIWPVLTSFLPPELLPLSSLPRGELRQLLSYWPVGLGLVLMALYDLLVGALTLWDYYQSGQWQITLQRQCDPRLSIGRQNPIHLIVQIGASLPLTATTRVELYDHVPAEIQSEVPYFLFNAVPNGELTLLYHVFPPRRGTFTWSGCDVRLRSPWGLAWRQWFAALNTNVDVYPDLVGLRSLSIRLSLESSGSLRRRRHALGGTEFAELRDYHLGDDLRMIDWKATARRGRPLVRAMEPERDQLLIILLDRGRLMTATVAGLKRFDWGLNAALALALTGLRRGDKVGLGIFDKQLHTWLAPQSGDSHLGHILSHVYQCEPVFEESDYMGTVSAILGHYTRRALVVVLTEIIDEVASQELLGAMARLTPRFLPFCVALRDRHIESIAHQPLTPQAIDVPDQVTALYEQAVALDLLHQRQRAFARLEQQGVLVLDAPADQISTLLVDRYLLLKARGRL</sequence>
<dbReference type="PANTHER" id="PTHR33608">
    <property type="entry name" value="BLL2464 PROTEIN"/>
    <property type="match status" value="1"/>
</dbReference>